<dbReference type="AlphaFoldDB" id="A0A9E7HIV3"/>
<organism evidence="1 2">
    <name type="scientific">Musa troglodytarum</name>
    <name type="common">fe'i banana</name>
    <dbReference type="NCBI Taxonomy" id="320322"/>
    <lineage>
        <taxon>Eukaryota</taxon>
        <taxon>Viridiplantae</taxon>
        <taxon>Streptophyta</taxon>
        <taxon>Embryophyta</taxon>
        <taxon>Tracheophyta</taxon>
        <taxon>Spermatophyta</taxon>
        <taxon>Magnoliopsida</taxon>
        <taxon>Liliopsida</taxon>
        <taxon>Zingiberales</taxon>
        <taxon>Musaceae</taxon>
        <taxon>Musa</taxon>
    </lineage>
</organism>
<gene>
    <name evidence="1" type="ORF">MUK42_16100</name>
</gene>
<dbReference type="Proteomes" id="UP001055439">
    <property type="component" value="Chromosome 8"/>
</dbReference>
<evidence type="ECO:0000313" key="2">
    <source>
        <dbReference type="Proteomes" id="UP001055439"/>
    </source>
</evidence>
<accession>A0A9E7HIV3</accession>
<protein>
    <submittedName>
        <fullName evidence="1">Uncharacterized protein</fullName>
    </submittedName>
</protein>
<reference evidence="1" key="1">
    <citation type="submission" date="2022-05" db="EMBL/GenBank/DDBJ databases">
        <title>The Musa troglodytarum L. genome provides insights into the mechanism of non-climacteric behaviour and enrichment of carotenoids.</title>
        <authorList>
            <person name="Wang J."/>
        </authorList>
    </citation>
    <scope>NUCLEOTIDE SEQUENCE</scope>
    <source>
        <tissue evidence="1">Leaf</tissue>
    </source>
</reference>
<dbReference type="EMBL" id="CP097510">
    <property type="protein sequence ID" value="URE31918.1"/>
    <property type="molecule type" value="Genomic_DNA"/>
</dbReference>
<name>A0A9E7HIV3_9LILI</name>
<keyword evidence="2" id="KW-1185">Reference proteome</keyword>
<evidence type="ECO:0000313" key="1">
    <source>
        <dbReference type="EMBL" id="URE31918.1"/>
    </source>
</evidence>
<sequence>MRWGVCRMNPSFRWSPTPQAERREARSVEWVGCGKRGERMQALIDFECEFGSRGGNCTS</sequence>
<proteinExistence type="predicted"/>